<proteinExistence type="predicted"/>
<dbReference type="EMBL" id="FNPB01000004">
    <property type="protein sequence ID" value="SDX96237.1"/>
    <property type="molecule type" value="Genomic_DNA"/>
</dbReference>
<keyword evidence="1" id="KW-1133">Transmembrane helix</keyword>
<dbReference type="AlphaFoldDB" id="A0A1H3FZN3"/>
<name>A0A1H3FZN3_9EURY</name>
<gene>
    <name evidence="2" type="ORF">SAMN04487946_104253</name>
</gene>
<evidence type="ECO:0000313" key="2">
    <source>
        <dbReference type="EMBL" id="SDX96237.1"/>
    </source>
</evidence>
<feature type="transmembrane region" description="Helical" evidence="1">
    <location>
        <begin position="95"/>
        <end position="116"/>
    </location>
</feature>
<accession>A0A1H3FZN3</accession>
<organism evidence="2 3">
    <name type="scientific">Halobellus clavatus</name>
    <dbReference type="NCBI Taxonomy" id="660517"/>
    <lineage>
        <taxon>Archaea</taxon>
        <taxon>Methanobacteriati</taxon>
        <taxon>Methanobacteriota</taxon>
        <taxon>Stenosarchaea group</taxon>
        <taxon>Halobacteria</taxon>
        <taxon>Halobacteriales</taxon>
        <taxon>Haloferacaceae</taxon>
        <taxon>Halobellus</taxon>
    </lineage>
</organism>
<dbReference type="RefSeq" id="WP_089766816.1">
    <property type="nucleotide sequence ID" value="NZ_FNPB01000004.1"/>
</dbReference>
<evidence type="ECO:0000256" key="1">
    <source>
        <dbReference type="SAM" id="Phobius"/>
    </source>
</evidence>
<protein>
    <submittedName>
        <fullName evidence="2">Uncharacterized protein</fullName>
    </submittedName>
</protein>
<sequence>MNSRSLSLTLVISLAAGVMGAVVVAELLQDQVALAPAAGLRYGIDATAVVAAGGLYWIATGDTIGRRRSAALFGFIGAVVVGFTLAWIILDGAVFPSVVVAGCAGLFVAVLSWVFAAR</sequence>
<feature type="transmembrane region" description="Helical" evidence="1">
    <location>
        <begin position="70"/>
        <end position="89"/>
    </location>
</feature>
<evidence type="ECO:0000313" key="3">
    <source>
        <dbReference type="Proteomes" id="UP000199170"/>
    </source>
</evidence>
<keyword evidence="1" id="KW-0812">Transmembrane</keyword>
<reference evidence="3" key="1">
    <citation type="submission" date="2016-10" db="EMBL/GenBank/DDBJ databases">
        <authorList>
            <person name="Varghese N."/>
            <person name="Submissions S."/>
        </authorList>
    </citation>
    <scope>NUCLEOTIDE SEQUENCE [LARGE SCALE GENOMIC DNA]</scope>
    <source>
        <strain evidence="3">CGMCC 1.10118</strain>
    </source>
</reference>
<dbReference type="Proteomes" id="UP000199170">
    <property type="component" value="Unassembled WGS sequence"/>
</dbReference>
<keyword evidence="1" id="KW-0472">Membrane</keyword>
<feature type="transmembrane region" description="Helical" evidence="1">
    <location>
        <begin position="41"/>
        <end position="58"/>
    </location>
</feature>
<keyword evidence="3" id="KW-1185">Reference proteome</keyword>